<dbReference type="Pfam" id="PF22982">
    <property type="entry name" value="WHD_HRQ1"/>
    <property type="match status" value="1"/>
</dbReference>
<dbReference type="InterPro" id="IPR001650">
    <property type="entry name" value="Helicase_C-like"/>
</dbReference>
<keyword evidence="6" id="KW-1185">Reference proteome</keyword>
<dbReference type="EMBL" id="RBNJ01006156">
    <property type="protein sequence ID" value="RUS28775.1"/>
    <property type="molecule type" value="Genomic_DNA"/>
</dbReference>
<protein>
    <submittedName>
        <fullName evidence="5">P-loop containing nucleoside triphosphate hydrolase protein</fullName>
    </submittedName>
</protein>
<dbReference type="PANTHER" id="PTHR47957:SF3">
    <property type="entry name" value="ATP-DEPENDENT HELICASE HRQ1"/>
    <property type="match status" value="1"/>
</dbReference>
<dbReference type="InterPro" id="IPR014001">
    <property type="entry name" value="Helicase_ATP-bd"/>
</dbReference>
<dbReference type="InterPro" id="IPR027417">
    <property type="entry name" value="P-loop_NTPase"/>
</dbReference>
<gene>
    <name evidence="5" type="ORF">BC938DRAFT_481460</name>
</gene>
<evidence type="ECO:0000313" key="6">
    <source>
        <dbReference type="Proteomes" id="UP000274822"/>
    </source>
</evidence>
<keyword evidence="2" id="KW-0067">ATP-binding</keyword>
<keyword evidence="5" id="KW-0378">Hydrolase</keyword>
<dbReference type="GO" id="GO:0043138">
    <property type="term" value="F:3'-5' DNA helicase activity"/>
    <property type="evidence" value="ECO:0007669"/>
    <property type="project" value="TreeGrafter"/>
</dbReference>
<dbReference type="Pfam" id="PF00270">
    <property type="entry name" value="DEAD"/>
    <property type="match status" value="1"/>
</dbReference>
<dbReference type="Pfam" id="PF00271">
    <property type="entry name" value="Helicase_C"/>
    <property type="match status" value="1"/>
</dbReference>
<dbReference type="SMART" id="SM00487">
    <property type="entry name" value="DEXDc"/>
    <property type="match status" value="1"/>
</dbReference>
<organism evidence="5 6">
    <name type="scientific">Jimgerdemannia flammicorona</name>
    <dbReference type="NCBI Taxonomy" id="994334"/>
    <lineage>
        <taxon>Eukaryota</taxon>
        <taxon>Fungi</taxon>
        <taxon>Fungi incertae sedis</taxon>
        <taxon>Mucoromycota</taxon>
        <taxon>Mucoromycotina</taxon>
        <taxon>Endogonomycetes</taxon>
        <taxon>Endogonales</taxon>
        <taxon>Endogonaceae</taxon>
        <taxon>Jimgerdemannia</taxon>
    </lineage>
</organism>
<dbReference type="SMART" id="SM00490">
    <property type="entry name" value="HELICc"/>
    <property type="match status" value="1"/>
</dbReference>
<name>A0A433QG22_9FUNG</name>
<dbReference type="InterPro" id="IPR011545">
    <property type="entry name" value="DEAD/DEAH_box_helicase_dom"/>
</dbReference>
<feature type="domain" description="Helicase C-terminal" evidence="4">
    <location>
        <begin position="369"/>
        <end position="523"/>
    </location>
</feature>
<evidence type="ECO:0000259" key="3">
    <source>
        <dbReference type="PROSITE" id="PS51192"/>
    </source>
</evidence>
<dbReference type="GO" id="GO:0005524">
    <property type="term" value="F:ATP binding"/>
    <property type="evidence" value="ECO:0007669"/>
    <property type="project" value="UniProtKB-KW"/>
</dbReference>
<evidence type="ECO:0000256" key="2">
    <source>
        <dbReference type="ARBA" id="ARBA00022840"/>
    </source>
</evidence>
<feature type="domain" description="Helicase ATP-binding" evidence="3">
    <location>
        <begin position="147"/>
        <end position="330"/>
    </location>
</feature>
<dbReference type="CDD" id="cd18797">
    <property type="entry name" value="SF2_C_Hrq"/>
    <property type="match status" value="1"/>
</dbReference>
<comment type="caution">
    <text evidence="5">The sequence shown here is derived from an EMBL/GenBank/DDBJ whole genome shotgun (WGS) entry which is preliminary data.</text>
</comment>
<dbReference type="PROSITE" id="PS51194">
    <property type="entry name" value="HELICASE_CTER"/>
    <property type="match status" value="1"/>
</dbReference>
<dbReference type="GO" id="GO:0005634">
    <property type="term" value="C:nucleus"/>
    <property type="evidence" value="ECO:0007669"/>
    <property type="project" value="TreeGrafter"/>
</dbReference>
<dbReference type="GO" id="GO:0006289">
    <property type="term" value="P:nucleotide-excision repair"/>
    <property type="evidence" value="ECO:0007669"/>
    <property type="project" value="TreeGrafter"/>
</dbReference>
<dbReference type="SUPFAM" id="SSF52540">
    <property type="entry name" value="P-loop containing nucleoside triphosphate hydrolases"/>
    <property type="match status" value="1"/>
</dbReference>
<dbReference type="PANTHER" id="PTHR47957">
    <property type="entry name" value="ATP-DEPENDENT HELICASE HRQ1"/>
    <property type="match status" value="1"/>
</dbReference>
<dbReference type="InterPro" id="IPR055227">
    <property type="entry name" value="HRQ1_WHD"/>
</dbReference>
<evidence type="ECO:0000259" key="4">
    <source>
        <dbReference type="PROSITE" id="PS51194"/>
    </source>
</evidence>
<dbReference type="Proteomes" id="UP000274822">
    <property type="component" value="Unassembled WGS sequence"/>
</dbReference>
<accession>A0A433QG22</accession>
<keyword evidence="1" id="KW-0547">Nucleotide-binding</keyword>
<dbReference type="CDD" id="cd17923">
    <property type="entry name" value="DEXHc_Hrq1-like"/>
    <property type="match status" value="1"/>
</dbReference>
<sequence>MMATRSRRIGDSTTKILRMINKRNVKFHDAVTRFLEDCERNNLDPENHLMTAAHSYIPVQPILTYGLNTSSDANVGTCRNISILELIVLLKKEPFYENQLVVNASRSFPERAAKFGELKVPLSGEIAKALNDDKGITHLYSHQADAINNLHNGHNVIVSTSTASGKSLIYQIPVLQLLERDMNARAMYIFPTKALAQDQKRALQYSLFLCPRLKNVKIYTFDGDTPMSTRPDIRNNASVIFTNFDMIHAAILPFAQQWKYFLSVMKYVVIDELHVYNGLFGAHCALIMRRLNRMCEQFGNTQIQFISCSATIGNPDLHVKNFMGVSDIRFISNDGSPCGRKEFMIWNPPLVDPLDPTQGRKSTVMQTALILEFLISKNVRTIVFCKARKVCEIVMSQIRMNLQREQNTYLLEKVMSYRAGYTPQDRRRIEQQLFSGELIGVIATSALELGIDVGSLDAVLMLGVPWSISAMWQQSGRAGRRNRDSLSLLIADHNSFDQYYTQNPSDLFDTPIASINVDITNPLILEAHLQCAAAESPLKIPSDEHFFGGNLKQICSRSLMFDEEQRTYHCHPKLKPYPWKYVNIRNIQEVFQFMASSLAISFWQNQDTYVVVDVTDNLNIIIEEIEASRAIFTIYEGAIFIHQGITYIVEETNVDLRYAKVRILNGIDWTTKQRDYTDVDAIETKQVHQVNNSSSVAHFGTLRVSTTVFGYFKVDTAGRILDAVEVCMPPIVRNVVGIWIDVPPFAMDSIAAIPSIDLNAAIHAAGDSAAARSLEGSSITLKALRYFDDLTRKACASIENCSCRDGCPQCIYSSYCSERNELCSKSGALIIFRSILNDPIKTDTIGRTMSDDDAESLDWGDDLDLESIDMNLRDLIE</sequence>
<dbReference type="PROSITE" id="PS51192">
    <property type="entry name" value="HELICASE_ATP_BIND_1"/>
    <property type="match status" value="1"/>
</dbReference>
<dbReference type="AlphaFoldDB" id="A0A433QG22"/>
<evidence type="ECO:0000313" key="5">
    <source>
        <dbReference type="EMBL" id="RUS28775.1"/>
    </source>
</evidence>
<evidence type="ECO:0000256" key="1">
    <source>
        <dbReference type="ARBA" id="ARBA00022741"/>
    </source>
</evidence>
<dbReference type="GO" id="GO:0003676">
    <property type="term" value="F:nucleic acid binding"/>
    <property type="evidence" value="ECO:0007669"/>
    <property type="project" value="InterPro"/>
</dbReference>
<dbReference type="Gene3D" id="3.40.50.300">
    <property type="entry name" value="P-loop containing nucleotide triphosphate hydrolases"/>
    <property type="match status" value="2"/>
</dbReference>
<dbReference type="GO" id="GO:0036297">
    <property type="term" value="P:interstrand cross-link repair"/>
    <property type="evidence" value="ECO:0007669"/>
    <property type="project" value="TreeGrafter"/>
</dbReference>
<dbReference type="GO" id="GO:0016787">
    <property type="term" value="F:hydrolase activity"/>
    <property type="evidence" value="ECO:0007669"/>
    <property type="project" value="UniProtKB-KW"/>
</dbReference>
<proteinExistence type="predicted"/>
<reference evidence="5 6" key="1">
    <citation type="journal article" date="2018" name="New Phytol.">
        <title>Phylogenomics of Endogonaceae and evolution of mycorrhizas within Mucoromycota.</title>
        <authorList>
            <person name="Chang Y."/>
            <person name="Desiro A."/>
            <person name="Na H."/>
            <person name="Sandor L."/>
            <person name="Lipzen A."/>
            <person name="Clum A."/>
            <person name="Barry K."/>
            <person name="Grigoriev I.V."/>
            <person name="Martin F.M."/>
            <person name="Stajich J.E."/>
            <person name="Smith M.E."/>
            <person name="Bonito G."/>
            <person name="Spatafora J.W."/>
        </authorList>
    </citation>
    <scope>NUCLEOTIDE SEQUENCE [LARGE SCALE GENOMIC DNA]</scope>
    <source>
        <strain evidence="5 6">AD002</strain>
    </source>
</reference>